<feature type="compositionally biased region" description="Acidic residues" evidence="1">
    <location>
        <begin position="17"/>
        <end position="27"/>
    </location>
</feature>
<comment type="caution">
    <text evidence="2">The sequence shown here is derived from an EMBL/GenBank/DDBJ whole genome shotgun (WGS) entry which is preliminary data.</text>
</comment>
<reference evidence="2" key="1">
    <citation type="journal article" date="2023" name="Science">
        <title>Genome structures resolve the early diversification of teleost fishes.</title>
        <authorList>
            <person name="Parey E."/>
            <person name="Louis A."/>
            <person name="Montfort J."/>
            <person name="Bouchez O."/>
            <person name="Roques C."/>
            <person name="Iampietro C."/>
            <person name="Lluch J."/>
            <person name="Castinel A."/>
            <person name="Donnadieu C."/>
            <person name="Desvignes T."/>
            <person name="Floi Bucao C."/>
            <person name="Jouanno E."/>
            <person name="Wen M."/>
            <person name="Mejri S."/>
            <person name="Dirks R."/>
            <person name="Jansen H."/>
            <person name="Henkel C."/>
            <person name="Chen W.J."/>
            <person name="Zahm M."/>
            <person name="Cabau C."/>
            <person name="Klopp C."/>
            <person name="Thompson A.W."/>
            <person name="Robinson-Rechavi M."/>
            <person name="Braasch I."/>
            <person name="Lecointre G."/>
            <person name="Bobe J."/>
            <person name="Postlethwait J.H."/>
            <person name="Berthelot C."/>
            <person name="Roest Crollius H."/>
            <person name="Guiguen Y."/>
        </authorList>
    </citation>
    <scope>NUCLEOTIDE SEQUENCE</scope>
    <source>
        <strain evidence="2">NC1722</strain>
    </source>
</reference>
<sequence length="74" mass="8256">MTMSVPERNSGSGGKEEESEDESEILEESPCGRWQKRKEQRWRIASGQVSVTFPPSPPSPIQHVCSLSEDPTEP</sequence>
<protein>
    <submittedName>
        <fullName evidence="2">Uncharacterized protein</fullName>
    </submittedName>
</protein>
<dbReference type="Proteomes" id="UP001221898">
    <property type="component" value="Unassembled WGS sequence"/>
</dbReference>
<organism evidence="2 3">
    <name type="scientific">Aldrovandia affinis</name>
    <dbReference type="NCBI Taxonomy" id="143900"/>
    <lineage>
        <taxon>Eukaryota</taxon>
        <taxon>Metazoa</taxon>
        <taxon>Chordata</taxon>
        <taxon>Craniata</taxon>
        <taxon>Vertebrata</taxon>
        <taxon>Euteleostomi</taxon>
        <taxon>Actinopterygii</taxon>
        <taxon>Neopterygii</taxon>
        <taxon>Teleostei</taxon>
        <taxon>Notacanthiformes</taxon>
        <taxon>Halosauridae</taxon>
        <taxon>Aldrovandia</taxon>
    </lineage>
</organism>
<evidence type="ECO:0000256" key="1">
    <source>
        <dbReference type="SAM" id="MobiDB-lite"/>
    </source>
</evidence>
<feature type="region of interest" description="Disordered" evidence="1">
    <location>
        <begin position="1"/>
        <end position="74"/>
    </location>
</feature>
<name>A0AAD7S7L5_9TELE</name>
<dbReference type="EMBL" id="JAINUG010000098">
    <property type="protein sequence ID" value="KAJ8397404.1"/>
    <property type="molecule type" value="Genomic_DNA"/>
</dbReference>
<accession>A0AAD7S7L5</accession>
<evidence type="ECO:0000313" key="3">
    <source>
        <dbReference type="Proteomes" id="UP001221898"/>
    </source>
</evidence>
<evidence type="ECO:0000313" key="2">
    <source>
        <dbReference type="EMBL" id="KAJ8397404.1"/>
    </source>
</evidence>
<gene>
    <name evidence="2" type="ORF">AAFF_G00439530</name>
</gene>
<proteinExistence type="predicted"/>
<dbReference type="AlphaFoldDB" id="A0AAD7S7L5"/>
<keyword evidence="3" id="KW-1185">Reference proteome</keyword>